<dbReference type="InterPro" id="IPR016185">
    <property type="entry name" value="PreATP-grasp_dom_sf"/>
</dbReference>
<evidence type="ECO:0000256" key="2">
    <source>
        <dbReference type="ARBA" id="ARBA00022755"/>
    </source>
</evidence>
<keyword evidence="1 4" id="KW-0547">Nucleotide-binding</keyword>
<feature type="binding site" evidence="4">
    <location>
        <begin position="183"/>
        <end position="186"/>
    </location>
    <ligand>
        <name>ATP</name>
        <dbReference type="ChEBI" id="CHEBI:30616"/>
    </ligand>
</feature>
<dbReference type="InterPro" id="IPR054350">
    <property type="entry name" value="PurT/PurK_preATP-grasp"/>
</dbReference>
<comment type="function">
    <text evidence="5">Catalyzes the ATP-dependent conversion of 5-aminoimidazole ribonucleotide (AIR) and HCO(3)- to N5-carboxyaminoimidazole ribonucleotide (N5-CAIR).</text>
</comment>
<dbReference type="SUPFAM" id="SSF52440">
    <property type="entry name" value="PreATP-grasp domain"/>
    <property type="match status" value="1"/>
</dbReference>
<sequence>MTPLPPGSTIGILGGGQLGRMLALAGARLGLKTHTFGPCDEDPAGQVSNAHTQADYDDEDALTRFGASCEAITYEWESIPVRAVEVAGAGKPIAPNLTALKTAQDRLLEKRFLSDLPDVNVAPFRDAGNSIHDFKRAVQFVGLPCVVKTRRGGYDGKGQAVLRSESDIVDVWESLGAYELIVEGFVNFSRETSVVCARSYDGDVRAYPLTENVHRDHILHTSTAPAQGDDGRPGQIARTIVDALDYVGVIGVELFDTPQGWLVNEIAPRVHNSGHWTQDAGCTDQFEQHMRAVAGWPLGDAAPAWPVQMTNLIGHDVEGWDAMAREPGTRLHLYGKSDVRPGRKMGHINRRIG</sequence>
<feature type="binding site" evidence="4">
    <location>
        <begin position="153"/>
        <end position="159"/>
    </location>
    <ligand>
        <name>ATP</name>
        <dbReference type="ChEBI" id="CHEBI:30616"/>
    </ligand>
</feature>
<comment type="catalytic activity">
    <reaction evidence="4 5">
        <text>5-amino-1-(5-phospho-beta-D-ribosyl)imidazole + hydrogencarbonate + ATP = 5-carboxyamino-1-(5-phospho-D-ribosyl)imidazole + ADP + phosphate + 2 H(+)</text>
        <dbReference type="Rhea" id="RHEA:19317"/>
        <dbReference type="ChEBI" id="CHEBI:15378"/>
        <dbReference type="ChEBI" id="CHEBI:17544"/>
        <dbReference type="ChEBI" id="CHEBI:30616"/>
        <dbReference type="ChEBI" id="CHEBI:43474"/>
        <dbReference type="ChEBI" id="CHEBI:58730"/>
        <dbReference type="ChEBI" id="CHEBI:137981"/>
        <dbReference type="ChEBI" id="CHEBI:456216"/>
        <dbReference type="EC" id="6.3.4.18"/>
    </reaction>
</comment>
<dbReference type="Pfam" id="PF02222">
    <property type="entry name" value="ATP-grasp"/>
    <property type="match status" value="1"/>
</dbReference>
<dbReference type="HAMAP" id="MF_01928">
    <property type="entry name" value="PurK"/>
    <property type="match status" value="1"/>
</dbReference>
<dbReference type="Pfam" id="PF22660">
    <property type="entry name" value="RS_preATP-grasp-like"/>
    <property type="match status" value="1"/>
</dbReference>
<evidence type="ECO:0000313" key="8">
    <source>
        <dbReference type="Proteomes" id="UP001161391"/>
    </source>
</evidence>
<protein>
    <recommendedName>
        <fullName evidence="4 5">N5-carboxyaminoimidazole ribonucleotide synthase</fullName>
        <shortName evidence="4 5">N5-CAIR synthase</shortName>
        <ecNumber evidence="4 5">6.3.4.18</ecNumber>
    </recommendedName>
    <alternativeName>
        <fullName evidence="4 5">5-(carboxyamino)imidazole ribonucleotide synthetase</fullName>
    </alternativeName>
</protein>
<keyword evidence="2 4" id="KW-0658">Purine biosynthesis</keyword>
<evidence type="ECO:0000256" key="3">
    <source>
        <dbReference type="ARBA" id="ARBA00022840"/>
    </source>
</evidence>
<evidence type="ECO:0000256" key="1">
    <source>
        <dbReference type="ARBA" id="ARBA00022741"/>
    </source>
</evidence>
<dbReference type="PANTHER" id="PTHR11609:SF5">
    <property type="entry name" value="PHOSPHORIBOSYLAMINOIMIDAZOLE CARBOXYLASE"/>
    <property type="match status" value="1"/>
</dbReference>
<dbReference type="InterPro" id="IPR011761">
    <property type="entry name" value="ATP-grasp"/>
</dbReference>
<dbReference type="NCBIfam" id="TIGR01161">
    <property type="entry name" value="purK"/>
    <property type="match status" value="1"/>
</dbReference>
<keyword evidence="8" id="KW-1185">Reference proteome</keyword>
<feature type="domain" description="ATP-grasp" evidence="6">
    <location>
        <begin position="105"/>
        <end position="294"/>
    </location>
</feature>
<dbReference type="SUPFAM" id="SSF51246">
    <property type="entry name" value="Rudiment single hybrid motif"/>
    <property type="match status" value="1"/>
</dbReference>
<dbReference type="NCBIfam" id="NF004679">
    <property type="entry name" value="PRK06019.1-5"/>
    <property type="match status" value="1"/>
</dbReference>
<evidence type="ECO:0000259" key="6">
    <source>
        <dbReference type="PROSITE" id="PS50975"/>
    </source>
</evidence>
<comment type="function">
    <text evidence="4">Catalyzes the ATP-dependent conversion of 5-aminoimidazole ribonucleotide (AIR) and HCO(3)(-) to N5-carboxyaminoimidazole ribonucleotide (N5-CAIR).</text>
</comment>
<comment type="caution">
    <text evidence="7">The sequence shown here is derived from an EMBL/GenBank/DDBJ whole genome shotgun (WGS) entry which is preliminary data.</text>
</comment>
<dbReference type="InterPro" id="IPR003135">
    <property type="entry name" value="ATP-grasp_carboxylate-amine"/>
</dbReference>
<name>A0ABQ5VDW0_9PROT</name>
<dbReference type="Gene3D" id="3.30.470.20">
    <property type="entry name" value="ATP-grasp fold, B domain"/>
    <property type="match status" value="1"/>
</dbReference>
<feature type="binding site" evidence="4">
    <location>
        <position position="214"/>
    </location>
    <ligand>
        <name>ATP</name>
        <dbReference type="ChEBI" id="CHEBI:30616"/>
    </ligand>
</feature>
<dbReference type="PROSITE" id="PS50975">
    <property type="entry name" value="ATP_GRASP"/>
    <property type="match status" value="1"/>
</dbReference>
<evidence type="ECO:0000256" key="4">
    <source>
        <dbReference type="HAMAP-Rule" id="MF_01928"/>
    </source>
</evidence>
<dbReference type="Gene3D" id="3.30.1490.20">
    <property type="entry name" value="ATP-grasp fold, A domain"/>
    <property type="match status" value="1"/>
</dbReference>
<dbReference type="EMBL" id="BSNK01000002">
    <property type="protein sequence ID" value="GLQ24771.1"/>
    <property type="molecule type" value="Genomic_DNA"/>
</dbReference>
<dbReference type="Pfam" id="PF17769">
    <property type="entry name" value="PurK_C"/>
    <property type="match status" value="1"/>
</dbReference>
<organism evidence="7 8">
    <name type="scientific">Algimonas ampicilliniresistens</name>
    <dbReference type="NCBI Taxonomy" id="1298735"/>
    <lineage>
        <taxon>Bacteria</taxon>
        <taxon>Pseudomonadati</taxon>
        <taxon>Pseudomonadota</taxon>
        <taxon>Alphaproteobacteria</taxon>
        <taxon>Maricaulales</taxon>
        <taxon>Robiginitomaculaceae</taxon>
        <taxon>Algimonas</taxon>
    </lineage>
</organism>
<dbReference type="InterPro" id="IPR013815">
    <property type="entry name" value="ATP_grasp_subdomain_1"/>
</dbReference>
<dbReference type="Gene3D" id="3.40.50.20">
    <property type="match status" value="1"/>
</dbReference>
<feature type="binding site" evidence="4">
    <location>
        <begin position="264"/>
        <end position="265"/>
    </location>
    <ligand>
        <name>ATP</name>
        <dbReference type="ChEBI" id="CHEBI:30616"/>
    </ligand>
</feature>
<feature type="binding site" evidence="4">
    <location>
        <position position="106"/>
    </location>
    <ligand>
        <name>ATP</name>
        <dbReference type="ChEBI" id="CHEBI:30616"/>
    </ligand>
</feature>
<keyword evidence="4 5" id="KW-0436">Ligase</keyword>
<feature type="binding site" evidence="4">
    <location>
        <position position="191"/>
    </location>
    <ligand>
        <name>ATP</name>
        <dbReference type="ChEBI" id="CHEBI:30616"/>
    </ligand>
</feature>
<dbReference type="NCBIfam" id="NF004676">
    <property type="entry name" value="PRK06019.1-2"/>
    <property type="match status" value="1"/>
</dbReference>
<dbReference type="InterPro" id="IPR040686">
    <property type="entry name" value="PurK_C"/>
</dbReference>
<comment type="pathway">
    <text evidence="4 5">Purine metabolism; IMP biosynthesis via de novo pathway; 5-amino-1-(5-phospho-D-ribosyl)imidazole-4-carboxylate from 5-amino-1-(5-phospho-D-ribosyl)imidazole (N5-CAIR route): step 1/2.</text>
</comment>
<dbReference type="EC" id="6.3.4.18" evidence="4 5"/>
<evidence type="ECO:0000313" key="7">
    <source>
        <dbReference type="EMBL" id="GLQ24771.1"/>
    </source>
</evidence>
<accession>A0ABQ5VDW0</accession>
<dbReference type="InterPro" id="IPR011054">
    <property type="entry name" value="Rudment_hybrid_motif"/>
</dbReference>
<evidence type="ECO:0000256" key="5">
    <source>
        <dbReference type="RuleBase" id="RU361200"/>
    </source>
</evidence>
<reference evidence="7" key="2">
    <citation type="submission" date="2023-01" db="EMBL/GenBank/DDBJ databases">
        <title>Draft genome sequence of Algimonas ampicilliniresistens strain NBRC 108219.</title>
        <authorList>
            <person name="Sun Q."/>
            <person name="Mori K."/>
        </authorList>
    </citation>
    <scope>NUCLEOTIDE SEQUENCE</scope>
    <source>
        <strain evidence="7">NBRC 108219</strain>
    </source>
</reference>
<comment type="similarity">
    <text evidence="4 5">Belongs to the PurK/PurT family.</text>
</comment>
<proteinExistence type="inferred from homology"/>
<gene>
    <name evidence="4 5 7" type="primary">purK</name>
    <name evidence="7" type="ORF">GCM10007853_26450</name>
</gene>
<dbReference type="Proteomes" id="UP001161391">
    <property type="component" value="Unassembled WGS sequence"/>
</dbReference>
<dbReference type="InterPro" id="IPR005875">
    <property type="entry name" value="PurK"/>
</dbReference>
<feature type="binding site" evidence="4">
    <location>
        <position position="148"/>
    </location>
    <ligand>
        <name>ATP</name>
        <dbReference type="ChEBI" id="CHEBI:30616"/>
    </ligand>
</feature>
<keyword evidence="3 4" id="KW-0067">ATP-binding</keyword>
<comment type="subunit">
    <text evidence="4 5">Homodimer.</text>
</comment>
<reference evidence="7" key="1">
    <citation type="journal article" date="2014" name="Int. J. Syst. Evol. Microbiol.">
        <title>Complete genome of a new Firmicutes species belonging to the dominant human colonic microbiota ('Ruminococcus bicirculans') reveals two chromosomes and a selective capacity to utilize plant glucans.</title>
        <authorList>
            <consortium name="NISC Comparative Sequencing Program"/>
            <person name="Wegmann U."/>
            <person name="Louis P."/>
            <person name="Goesmann A."/>
            <person name="Henrissat B."/>
            <person name="Duncan S.H."/>
            <person name="Flint H.J."/>
        </authorList>
    </citation>
    <scope>NUCLEOTIDE SEQUENCE</scope>
    <source>
        <strain evidence="7">NBRC 108219</strain>
    </source>
</reference>
<dbReference type="SUPFAM" id="SSF56059">
    <property type="entry name" value="Glutathione synthetase ATP-binding domain-like"/>
    <property type="match status" value="1"/>
</dbReference>
<dbReference type="PANTHER" id="PTHR11609">
    <property type="entry name" value="PURINE BIOSYNTHESIS PROTEIN 6/7, PUR6/7"/>
    <property type="match status" value="1"/>
</dbReference>
<dbReference type="RefSeq" id="WP_284391582.1">
    <property type="nucleotide sequence ID" value="NZ_BSNK01000002.1"/>
</dbReference>